<dbReference type="InterPro" id="IPR016142">
    <property type="entry name" value="Citrate_synth-like_lrg_a-sub"/>
</dbReference>
<dbReference type="PIRSF" id="PIRSF001369">
    <property type="entry name" value="Citrate_synth"/>
    <property type="match status" value="1"/>
</dbReference>
<dbReference type="NCBIfam" id="NF009005">
    <property type="entry name" value="PRK12350.1"/>
    <property type="match status" value="1"/>
</dbReference>
<dbReference type="InterPro" id="IPR024176">
    <property type="entry name" value="Citrate_synthase_bac-typ"/>
</dbReference>
<dbReference type="PANTHER" id="PTHR11739:SF23">
    <property type="entry name" value="CITRATE SYNTHASE 2-RELATED"/>
    <property type="match status" value="1"/>
</dbReference>
<dbReference type="AlphaFoldDB" id="A0A396Z4J6"/>
<dbReference type="InterPro" id="IPR019810">
    <property type="entry name" value="Citrate_synthase_AS"/>
</dbReference>
<comment type="caution">
    <text evidence="8">The sequence shown here is derived from an EMBL/GenBank/DDBJ whole genome shotgun (WGS) entry which is preliminary data.</text>
</comment>
<evidence type="ECO:0000256" key="7">
    <source>
        <dbReference type="RuleBase" id="RU003406"/>
    </source>
</evidence>
<evidence type="ECO:0000256" key="6">
    <source>
        <dbReference type="PIRSR" id="PIRSR001369-1"/>
    </source>
</evidence>
<dbReference type="InterPro" id="IPR036969">
    <property type="entry name" value="Citrate_synthase_sf"/>
</dbReference>
<feature type="active site" evidence="6">
    <location>
        <position position="321"/>
    </location>
</feature>
<dbReference type="Proteomes" id="UP000265798">
    <property type="component" value="Unassembled WGS sequence"/>
</dbReference>
<name>A0A396Z4J6_9LEPT</name>
<dbReference type="GO" id="GO:0006099">
    <property type="term" value="P:tricarboxylic acid cycle"/>
    <property type="evidence" value="ECO:0007669"/>
    <property type="project" value="UniProtKB-UniPathway"/>
</dbReference>
<dbReference type="CDD" id="cd06109">
    <property type="entry name" value="BsCS-I_like"/>
    <property type="match status" value="1"/>
</dbReference>
<evidence type="ECO:0000256" key="4">
    <source>
        <dbReference type="ARBA" id="ARBA00049288"/>
    </source>
</evidence>
<dbReference type="EMBL" id="QHCT01000003">
    <property type="protein sequence ID" value="RHX89655.1"/>
    <property type="molecule type" value="Genomic_DNA"/>
</dbReference>
<dbReference type="InterPro" id="IPR002020">
    <property type="entry name" value="Citrate_synthase"/>
</dbReference>
<dbReference type="GO" id="GO:0005829">
    <property type="term" value="C:cytosol"/>
    <property type="evidence" value="ECO:0007669"/>
    <property type="project" value="TreeGrafter"/>
</dbReference>
<dbReference type="Gene3D" id="1.10.580.10">
    <property type="entry name" value="Citrate Synthase, domain 1"/>
    <property type="match status" value="1"/>
</dbReference>
<feature type="active site" evidence="6">
    <location>
        <position position="263"/>
    </location>
</feature>
<dbReference type="UniPathway" id="UPA00223"/>
<dbReference type="PANTHER" id="PTHR11739">
    <property type="entry name" value="CITRATE SYNTHASE"/>
    <property type="match status" value="1"/>
</dbReference>
<dbReference type="Pfam" id="PF00285">
    <property type="entry name" value="Citrate_synt"/>
    <property type="match status" value="1"/>
</dbReference>
<reference evidence="9" key="1">
    <citation type="submission" date="2018-05" db="EMBL/GenBank/DDBJ databases">
        <title>Leptospira yasudae sp. nov. and Leptospira stimsonii sp. nov., two pathogenic species of the genus Leptospira isolated from environmental sources.</title>
        <authorList>
            <person name="Casanovas-Massana A."/>
            <person name="Hamond C."/>
            <person name="Santos L.A."/>
            <person name="Hacker K.P."/>
            <person name="Balassiano I."/>
            <person name="Medeiros M.A."/>
            <person name="Reis M.G."/>
            <person name="Ko A.I."/>
            <person name="Wunder E.A."/>
        </authorList>
    </citation>
    <scope>NUCLEOTIDE SEQUENCE [LARGE SCALE GENOMIC DNA]</scope>
    <source>
        <strain evidence="9">Yale</strain>
    </source>
</reference>
<comment type="similarity">
    <text evidence="2 5 7">Belongs to the citrate synthase family.</text>
</comment>
<protein>
    <recommendedName>
        <fullName evidence="5">Citrate synthase</fullName>
    </recommendedName>
</protein>
<organism evidence="8 9">
    <name type="scientific">Leptospira stimsonii</name>
    <dbReference type="NCBI Taxonomy" id="2202203"/>
    <lineage>
        <taxon>Bacteria</taxon>
        <taxon>Pseudomonadati</taxon>
        <taxon>Spirochaetota</taxon>
        <taxon>Spirochaetia</taxon>
        <taxon>Leptospirales</taxon>
        <taxon>Leptospiraceae</taxon>
        <taxon>Leptospira</taxon>
    </lineage>
</organism>
<accession>A0A396Z4J6</accession>
<gene>
    <name evidence="8" type="ORF">DLM75_11840</name>
</gene>
<proteinExistence type="inferred from homology"/>
<comment type="pathway">
    <text evidence="1">Carbohydrate metabolism; tricarboxylic acid cycle; isocitrate from oxaloacetate: step 1/2.</text>
</comment>
<sequence>MKANAVNMFEENKYSPGLEGIPAVKTRISKVDGINGKLVIAGYPIEEFAEKIDFEETFFLLLEDKLPNAEQKKRIVGDLIHARRFSQVQRNILESSVSDNASIIECLRIGAASLSLGKPFTTSEEESYAVVATLPLIVAWVYRLKKGLNPILPNRELSLAANFLFMLGISPSPKKIKALNTYWNTVADHGLNASTFTARVIASTQSDLISAATGAIGALKGPLHGGAPGPALDMVFEIGNSNSAEEYLRNKIEMGDRLMGFGHRIYKVRDPRADVLAEAAKELYELPELKSFYELAMDVEKTALRLLKEYKPDRTLHTNVEFYTALLLHGLDLPTDLFTPVFAIGRAAGWMAHCLEQKKERILRPDAIYIGMENRHWR</sequence>
<evidence type="ECO:0000256" key="2">
    <source>
        <dbReference type="ARBA" id="ARBA00010566"/>
    </source>
</evidence>
<evidence type="ECO:0000313" key="9">
    <source>
        <dbReference type="Proteomes" id="UP000265798"/>
    </source>
</evidence>
<dbReference type="PRINTS" id="PR00143">
    <property type="entry name" value="CITRTSNTHASE"/>
</dbReference>
<dbReference type="Gene3D" id="1.10.230.10">
    <property type="entry name" value="Cytochrome P450-Terp, domain 2"/>
    <property type="match status" value="1"/>
</dbReference>
<comment type="catalytic activity">
    <reaction evidence="4">
        <text>oxaloacetate + acetyl-CoA + H2O = citrate + CoA + H(+)</text>
        <dbReference type="Rhea" id="RHEA:16845"/>
        <dbReference type="ChEBI" id="CHEBI:15377"/>
        <dbReference type="ChEBI" id="CHEBI:15378"/>
        <dbReference type="ChEBI" id="CHEBI:16452"/>
        <dbReference type="ChEBI" id="CHEBI:16947"/>
        <dbReference type="ChEBI" id="CHEBI:57287"/>
        <dbReference type="ChEBI" id="CHEBI:57288"/>
        <dbReference type="EC" id="2.3.3.16"/>
    </reaction>
</comment>
<dbReference type="InterPro" id="IPR016143">
    <property type="entry name" value="Citrate_synth-like_sm_a-sub"/>
</dbReference>
<dbReference type="RefSeq" id="WP_118968727.1">
    <property type="nucleotide sequence ID" value="NZ_QHCT01000003.1"/>
</dbReference>
<dbReference type="PROSITE" id="PS00480">
    <property type="entry name" value="CITRATE_SYNTHASE"/>
    <property type="match status" value="1"/>
</dbReference>
<evidence type="ECO:0000256" key="5">
    <source>
        <dbReference type="PIRNR" id="PIRNR001369"/>
    </source>
</evidence>
<dbReference type="OrthoDB" id="9800864at2"/>
<keyword evidence="3 5" id="KW-0808">Transferase</keyword>
<evidence type="ECO:0000256" key="3">
    <source>
        <dbReference type="ARBA" id="ARBA00022679"/>
    </source>
</evidence>
<dbReference type="GO" id="GO:0005975">
    <property type="term" value="P:carbohydrate metabolic process"/>
    <property type="evidence" value="ECO:0007669"/>
    <property type="project" value="TreeGrafter"/>
</dbReference>
<evidence type="ECO:0000256" key="1">
    <source>
        <dbReference type="ARBA" id="ARBA00004751"/>
    </source>
</evidence>
<dbReference type="SUPFAM" id="SSF48256">
    <property type="entry name" value="Citrate synthase"/>
    <property type="match status" value="1"/>
</dbReference>
<evidence type="ECO:0000313" key="8">
    <source>
        <dbReference type="EMBL" id="RHX89655.1"/>
    </source>
</evidence>
<dbReference type="GO" id="GO:0036440">
    <property type="term" value="F:citrate synthase activity"/>
    <property type="evidence" value="ECO:0007669"/>
    <property type="project" value="UniProtKB-EC"/>
</dbReference>